<name>A0A419V058_9BACL</name>
<sequence length="120" mass="13750">MSESLNLYVDDLRDCPEGFIVARTADEAIRYLENHPINILSLDHDLGEDTEGQLPPTGYDLVKIFCEKGYHANKIYMHTDNGVGRENMYQTLKGAQRRGFISDDIEIYHYSITENKYSGD</sequence>
<dbReference type="InterPro" id="IPR046909">
    <property type="entry name" value="cREC_REC"/>
</dbReference>
<evidence type="ECO:0000313" key="2">
    <source>
        <dbReference type="EMBL" id="RKD71332.1"/>
    </source>
</evidence>
<dbReference type="EMBL" id="RAPK01000010">
    <property type="protein sequence ID" value="RKD71332.1"/>
    <property type="molecule type" value="Genomic_DNA"/>
</dbReference>
<dbReference type="AlphaFoldDB" id="A0A419V058"/>
<dbReference type="Proteomes" id="UP000285120">
    <property type="component" value="Unassembled WGS sequence"/>
</dbReference>
<evidence type="ECO:0000259" key="1">
    <source>
        <dbReference type="Pfam" id="PF20274"/>
    </source>
</evidence>
<dbReference type="RefSeq" id="WP_120193870.1">
    <property type="nucleotide sequence ID" value="NZ_RAPK01000010.1"/>
</dbReference>
<protein>
    <recommendedName>
        <fullName evidence="1">Cyclic-phosphate processing Receiver domain-containing protein</fullName>
    </recommendedName>
</protein>
<dbReference type="Pfam" id="PF20274">
    <property type="entry name" value="cREC_REC"/>
    <property type="match status" value="1"/>
</dbReference>
<organism evidence="2 3">
    <name type="scientific">Sinobaca qinghaiensis</name>
    <dbReference type="NCBI Taxonomy" id="342944"/>
    <lineage>
        <taxon>Bacteria</taxon>
        <taxon>Bacillati</taxon>
        <taxon>Bacillota</taxon>
        <taxon>Bacilli</taxon>
        <taxon>Bacillales</taxon>
        <taxon>Sporolactobacillaceae</taxon>
        <taxon>Sinobaca</taxon>
    </lineage>
</organism>
<dbReference type="OrthoDB" id="2614698at2"/>
<feature type="domain" description="Cyclic-phosphate processing Receiver" evidence="1">
    <location>
        <begin position="6"/>
        <end position="93"/>
    </location>
</feature>
<comment type="caution">
    <text evidence="2">The sequence shown here is derived from an EMBL/GenBank/DDBJ whole genome shotgun (WGS) entry which is preliminary data.</text>
</comment>
<keyword evidence="3" id="KW-1185">Reference proteome</keyword>
<gene>
    <name evidence="2" type="ORF">ATL39_2728</name>
</gene>
<proteinExistence type="predicted"/>
<reference evidence="2 3" key="1">
    <citation type="submission" date="2018-09" db="EMBL/GenBank/DDBJ databases">
        <title>Genomic Encyclopedia of Archaeal and Bacterial Type Strains, Phase II (KMG-II): from individual species to whole genera.</title>
        <authorList>
            <person name="Goeker M."/>
        </authorList>
    </citation>
    <scope>NUCLEOTIDE SEQUENCE [LARGE SCALE GENOMIC DNA]</scope>
    <source>
        <strain evidence="2 3">DSM 17008</strain>
    </source>
</reference>
<accession>A0A419V058</accession>
<evidence type="ECO:0000313" key="3">
    <source>
        <dbReference type="Proteomes" id="UP000285120"/>
    </source>
</evidence>